<organism evidence="2 3">
    <name type="scientific">Pichia kudriavzevii</name>
    <name type="common">Yeast</name>
    <name type="synonym">Issatchenkia orientalis</name>
    <dbReference type="NCBI Taxonomy" id="4909"/>
    <lineage>
        <taxon>Eukaryota</taxon>
        <taxon>Fungi</taxon>
        <taxon>Dikarya</taxon>
        <taxon>Ascomycota</taxon>
        <taxon>Saccharomycotina</taxon>
        <taxon>Pichiomycetes</taxon>
        <taxon>Pichiales</taxon>
        <taxon>Pichiaceae</taxon>
        <taxon>Pichia</taxon>
    </lineage>
</organism>
<protein>
    <submittedName>
        <fullName evidence="2">Uncharacterized protein</fullName>
    </submittedName>
</protein>
<dbReference type="EMBL" id="JQFK01001144">
    <property type="protein sequence ID" value="KGK34928.1"/>
    <property type="molecule type" value="Genomic_DNA"/>
</dbReference>
<dbReference type="HOGENOM" id="CLU_2460745_0_0_1"/>
<comment type="caution">
    <text evidence="2">The sequence shown here is derived from an EMBL/GenBank/DDBJ whole genome shotgun (WGS) entry which is preliminary data.</text>
</comment>
<feature type="non-terminal residue" evidence="2">
    <location>
        <position position="1"/>
    </location>
</feature>
<gene>
    <name evidence="2" type="ORF">JL09_g5923</name>
</gene>
<evidence type="ECO:0000313" key="2">
    <source>
        <dbReference type="EMBL" id="KGK34928.1"/>
    </source>
</evidence>
<proteinExistence type="predicted"/>
<evidence type="ECO:0000256" key="1">
    <source>
        <dbReference type="SAM" id="MobiDB-lite"/>
    </source>
</evidence>
<evidence type="ECO:0000313" key="3">
    <source>
        <dbReference type="Proteomes" id="UP000029867"/>
    </source>
</evidence>
<dbReference type="AlphaFoldDB" id="A0A099NQC5"/>
<dbReference type="Proteomes" id="UP000029867">
    <property type="component" value="Unassembled WGS sequence"/>
</dbReference>
<sequence>KEKGVEVPAERTTASKDDISKPLNVQAEEAKIESDLKLTQKDEKEGVKLLDNDVAKPLDEQVKEVLAEAEEKMKESAGGVGDTAIGNQN</sequence>
<dbReference type="VEuPathDB" id="FungiDB:C5L36_0C09850"/>
<feature type="region of interest" description="Disordered" evidence="1">
    <location>
        <begin position="1"/>
        <end position="20"/>
    </location>
</feature>
<accession>A0A099NQC5</accession>
<name>A0A099NQC5_PICKU</name>
<reference evidence="3" key="1">
    <citation type="journal article" date="2014" name="Microb. Cell Fact.">
        <title>Exploiting Issatchenkia orientalis SD108 for succinic acid production.</title>
        <authorList>
            <person name="Xiao H."/>
            <person name="Shao Z."/>
            <person name="Jiang Y."/>
            <person name="Dole S."/>
            <person name="Zhao H."/>
        </authorList>
    </citation>
    <scope>NUCLEOTIDE SEQUENCE [LARGE SCALE GENOMIC DNA]</scope>
    <source>
        <strain evidence="3">SD108</strain>
    </source>
</reference>